<keyword evidence="1" id="KW-0812">Transmembrane</keyword>
<keyword evidence="1" id="KW-1133">Transmembrane helix</keyword>
<feature type="transmembrane region" description="Helical" evidence="1">
    <location>
        <begin position="385"/>
        <end position="404"/>
    </location>
</feature>
<feature type="transmembrane region" description="Helical" evidence="1">
    <location>
        <begin position="340"/>
        <end position="364"/>
    </location>
</feature>
<dbReference type="EMBL" id="GEDC01009491">
    <property type="protein sequence ID" value="JAS27807.1"/>
    <property type="molecule type" value="Transcribed_RNA"/>
</dbReference>
<dbReference type="GO" id="GO:0016747">
    <property type="term" value="F:acyltransferase activity, transferring groups other than amino-acyl groups"/>
    <property type="evidence" value="ECO:0007669"/>
    <property type="project" value="InterPro"/>
</dbReference>
<evidence type="ECO:0000259" key="2">
    <source>
        <dbReference type="SMART" id="SM00703"/>
    </source>
</evidence>
<feature type="transmembrane region" description="Helical" evidence="1">
    <location>
        <begin position="476"/>
        <end position="497"/>
    </location>
</feature>
<proteinExistence type="predicted"/>
<feature type="non-terminal residue" evidence="3">
    <location>
        <position position="1"/>
    </location>
</feature>
<accession>A0A1B6DQ61</accession>
<dbReference type="Pfam" id="PF01757">
    <property type="entry name" value="Acyl_transf_3"/>
    <property type="match status" value="1"/>
</dbReference>
<feature type="transmembrane region" description="Helical" evidence="1">
    <location>
        <begin position="232"/>
        <end position="254"/>
    </location>
</feature>
<organism evidence="3">
    <name type="scientific">Clastoptera arizonana</name>
    <name type="common">Arizona spittle bug</name>
    <dbReference type="NCBI Taxonomy" id="38151"/>
    <lineage>
        <taxon>Eukaryota</taxon>
        <taxon>Metazoa</taxon>
        <taxon>Ecdysozoa</taxon>
        <taxon>Arthropoda</taxon>
        <taxon>Hexapoda</taxon>
        <taxon>Insecta</taxon>
        <taxon>Pterygota</taxon>
        <taxon>Neoptera</taxon>
        <taxon>Paraneoptera</taxon>
        <taxon>Hemiptera</taxon>
        <taxon>Auchenorrhyncha</taxon>
        <taxon>Cercopoidea</taxon>
        <taxon>Clastopteridae</taxon>
        <taxon>Clastoptera</taxon>
    </lineage>
</organism>
<keyword evidence="1" id="KW-0472">Membrane</keyword>
<dbReference type="AlphaFoldDB" id="A0A1B6DQ61"/>
<feature type="transmembrane region" description="Helical" evidence="1">
    <location>
        <begin position="557"/>
        <end position="579"/>
    </location>
</feature>
<feature type="transmembrane region" description="Helical" evidence="1">
    <location>
        <begin position="527"/>
        <end position="545"/>
    </location>
</feature>
<reference evidence="3" key="1">
    <citation type="submission" date="2015-12" db="EMBL/GenBank/DDBJ databases">
        <title>De novo transcriptome assembly of four potential Pierce s Disease insect vectors from Arizona vineyards.</title>
        <authorList>
            <person name="Tassone E.E."/>
        </authorList>
    </citation>
    <scope>NUCLEOTIDE SEQUENCE</scope>
</reference>
<dbReference type="PANTHER" id="PTHR11161">
    <property type="entry name" value="O-ACYLTRANSFERASE"/>
    <property type="match status" value="1"/>
</dbReference>
<feature type="transmembrane region" description="Helical" evidence="1">
    <location>
        <begin position="632"/>
        <end position="653"/>
    </location>
</feature>
<dbReference type="PANTHER" id="PTHR11161:SF0">
    <property type="entry name" value="O-ACYLTRANSFERASE LIKE PROTEIN"/>
    <property type="match status" value="1"/>
</dbReference>
<dbReference type="SMART" id="SM00703">
    <property type="entry name" value="NRF"/>
    <property type="match status" value="1"/>
</dbReference>
<dbReference type="InterPro" id="IPR052728">
    <property type="entry name" value="O2_lipid_transport_reg"/>
</dbReference>
<dbReference type="InterPro" id="IPR002656">
    <property type="entry name" value="Acyl_transf_3_dom"/>
</dbReference>
<name>A0A1B6DQ61_9HEMI</name>
<feature type="transmembrane region" description="Helical" evidence="1">
    <location>
        <begin position="673"/>
        <end position="694"/>
    </location>
</feature>
<evidence type="ECO:0000256" key="1">
    <source>
        <dbReference type="SAM" id="Phobius"/>
    </source>
</evidence>
<protein>
    <recommendedName>
        <fullName evidence="2">Nose resistant-to-fluoxetine protein N-terminal domain-containing protein</fullName>
    </recommendedName>
</protein>
<dbReference type="Pfam" id="PF20146">
    <property type="entry name" value="NRF"/>
    <property type="match status" value="1"/>
</dbReference>
<gene>
    <name evidence="3" type="ORF">g.14466</name>
</gene>
<feature type="domain" description="Nose resistant-to-fluoxetine protein N-terminal" evidence="2">
    <location>
        <begin position="81"/>
        <end position="212"/>
    </location>
</feature>
<feature type="transmembrane region" description="Helical" evidence="1">
    <location>
        <begin position="294"/>
        <end position="311"/>
    </location>
</feature>
<evidence type="ECO:0000313" key="3">
    <source>
        <dbReference type="EMBL" id="JAS27807.1"/>
    </source>
</evidence>
<feature type="transmembrane region" description="Helical" evidence="1">
    <location>
        <begin position="599"/>
        <end position="620"/>
    </location>
</feature>
<dbReference type="InterPro" id="IPR006621">
    <property type="entry name" value="Nose-resist-to-fluoxetine_N"/>
</dbReference>
<sequence length="738" mass="82414">LVYIQSAACADKYAAPTMCVVFTIRSVLSENLLDKISPGTRKMAEVLRLAQILRDTPHVMDTVDMVYGVTRNLRKGSVGEETPCVRDLDAFLNATKVGELWALKMVDASSKLPFGILNGNIADLGEYDECVSVGTAASPAEIQAQHCLVGADVSANFDIGIPGIADALGNSLILTFAVCLPMSCSVDEINSGLEQLQPIIADFLPNGTTVKLSVEPNDCHSKEFVPFNIMEWIAVVIFSSLFAVTIMSTLYDFLLQRQPTFDPSDISVRDKVFASFSVITNGKKLFNSKTSCEFFPVLNCLKSIAVFWVIVGHKYRFTAENPLVNLLELPGFLTTERNMIILNAALSVDVFFILGGLLATYSYLKVGSKKPPSVKAHVLSLLYRYIRLTPAFALMTLFTMTIQYRLGDGPLWDRVAGIQKDDCVDYWWTGLIYINNYYNPDNICMMQSWYLSADMQLFFLAPLVLYPLLKWPRLGMVLLTVCAVFSVISPFYVSYVYEIKAPLALTRNKDRLRKETDVLYLPTHTKSISYVIGIVVGYILFQIKVKKREFKLKKVTAFLLWILALFLLYISLFGCYSFFQPSTPYNRLASSAYIGFYRLGWGLGVAWIVVACSTGHGGWITTFTSWGVFGPLGRLTFGVYLVHVTVLVTGLGRQRVPIYFDNYMILTECFGDYAVSLFFAMILTLIVESPVIVLERIILHKDKKEVKDIDLPRSISQLNLGSTRSLRQTGGTVQGPAY</sequence>